<dbReference type="PANTHER" id="PTHR23049">
    <property type="entry name" value="MYOSIN REGULATORY LIGHT CHAIN 2"/>
    <property type="match status" value="1"/>
</dbReference>
<dbReference type="GO" id="GO:0005509">
    <property type="term" value="F:calcium ion binding"/>
    <property type="evidence" value="ECO:0007669"/>
    <property type="project" value="InterPro"/>
</dbReference>
<dbReference type="GeneID" id="117641310"/>
<sequence length="171" mass="18540">MSKKSGSTKKKAKRSASNVFSAFPESEIAAFKQGFQMMDYDKDGVLGKEDLRQTFDWVGRPTSDKELNEMLSEADGPINLVNLLGMFAAHMSGDAYDDQTVKNAVSGFDKNGKVDLELLRKRLTTEGDDPFSNDDLDTVFEALGVDDEGLVNTNVLIEALSSGAGSGEEAK</sequence>
<evidence type="ECO:0000313" key="5">
    <source>
        <dbReference type="RefSeq" id="XP_034234410.1"/>
    </source>
</evidence>
<dbReference type="InterPro" id="IPR002048">
    <property type="entry name" value="EF_hand_dom"/>
</dbReference>
<feature type="domain" description="EF-hand" evidence="3">
    <location>
        <begin position="26"/>
        <end position="61"/>
    </location>
</feature>
<dbReference type="Gene3D" id="1.10.238.10">
    <property type="entry name" value="EF-hand"/>
    <property type="match status" value="1"/>
</dbReference>
<dbReference type="KEGG" id="tpal:117641310"/>
<dbReference type="InterPro" id="IPR050403">
    <property type="entry name" value="Myosin_RLC"/>
</dbReference>
<dbReference type="OrthoDB" id="429467at2759"/>
<gene>
    <name evidence="5" type="primary">LOC117641310</name>
</gene>
<dbReference type="InParanoid" id="A0A6P8YC75"/>
<proteinExistence type="predicted"/>
<evidence type="ECO:0000259" key="3">
    <source>
        <dbReference type="PROSITE" id="PS50222"/>
    </source>
</evidence>
<evidence type="ECO:0000313" key="4">
    <source>
        <dbReference type="Proteomes" id="UP000515158"/>
    </source>
</evidence>
<evidence type="ECO:0000256" key="1">
    <source>
        <dbReference type="ARBA" id="ARBA00022737"/>
    </source>
</evidence>
<dbReference type="PROSITE" id="PS50222">
    <property type="entry name" value="EF_HAND_2"/>
    <property type="match status" value="1"/>
</dbReference>
<reference evidence="5" key="1">
    <citation type="submission" date="2025-08" db="UniProtKB">
        <authorList>
            <consortium name="RefSeq"/>
        </authorList>
    </citation>
    <scope>IDENTIFICATION</scope>
    <source>
        <tissue evidence="5">Total insect</tissue>
    </source>
</reference>
<dbReference type="PROSITE" id="PS00018">
    <property type="entry name" value="EF_HAND_1"/>
    <property type="match status" value="1"/>
</dbReference>
<organism evidence="5">
    <name type="scientific">Thrips palmi</name>
    <name type="common">Melon thrips</name>
    <dbReference type="NCBI Taxonomy" id="161013"/>
    <lineage>
        <taxon>Eukaryota</taxon>
        <taxon>Metazoa</taxon>
        <taxon>Ecdysozoa</taxon>
        <taxon>Arthropoda</taxon>
        <taxon>Hexapoda</taxon>
        <taxon>Insecta</taxon>
        <taxon>Pterygota</taxon>
        <taxon>Neoptera</taxon>
        <taxon>Paraneoptera</taxon>
        <taxon>Thysanoptera</taxon>
        <taxon>Terebrantia</taxon>
        <taxon>Thripoidea</taxon>
        <taxon>Thripidae</taxon>
        <taxon>Thrips</taxon>
    </lineage>
</organism>
<protein>
    <submittedName>
        <fullName evidence="5">Myosin regulatory light chain 2-like</fullName>
    </submittedName>
</protein>
<keyword evidence="1" id="KW-0677">Repeat</keyword>
<keyword evidence="2" id="KW-0106">Calcium</keyword>
<dbReference type="InterPro" id="IPR011992">
    <property type="entry name" value="EF-hand-dom_pair"/>
</dbReference>
<evidence type="ECO:0000256" key="2">
    <source>
        <dbReference type="ARBA" id="ARBA00022837"/>
    </source>
</evidence>
<accession>A0A6P8YC75</accession>
<dbReference type="InterPro" id="IPR018247">
    <property type="entry name" value="EF_Hand_1_Ca_BS"/>
</dbReference>
<name>A0A6P8YC75_THRPL</name>
<keyword evidence="4" id="KW-1185">Reference proteome</keyword>
<dbReference type="RefSeq" id="XP_034234410.1">
    <property type="nucleotide sequence ID" value="XM_034378519.1"/>
</dbReference>
<dbReference type="SUPFAM" id="SSF47473">
    <property type="entry name" value="EF-hand"/>
    <property type="match status" value="1"/>
</dbReference>
<dbReference type="Proteomes" id="UP000515158">
    <property type="component" value="Unplaced"/>
</dbReference>
<dbReference type="AlphaFoldDB" id="A0A6P8YC75"/>